<protein>
    <submittedName>
        <fullName evidence="1">Uncharacterized protein</fullName>
    </submittedName>
</protein>
<gene>
    <name evidence="1" type="ORF">SRAS04492_LOCUS2375</name>
</gene>
<organism evidence="1">
    <name type="scientific">Strombidium rassoulzadegani</name>
    <dbReference type="NCBI Taxonomy" id="1082188"/>
    <lineage>
        <taxon>Eukaryota</taxon>
        <taxon>Sar</taxon>
        <taxon>Alveolata</taxon>
        <taxon>Ciliophora</taxon>
        <taxon>Intramacronucleata</taxon>
        <taxon>Spirotrichea</taxon>
        <taxon>Oligotrichia</taxon>
        <taxon>Strombidiidae</taxon>
        <taxon>Strombidium</taxon>
    </lineage>
</organism>
<name>A0A7S3CKD3_9SPIT</name>
<accession>A0A7S3CKD3</accession>
<dbReference type="EMBL" id="HBIA01004535">
    <property type="protein sequence ID" value="CAE0230581.1"/>
    <property type="molecule type" value="Transcribed_RNA"/>
</dbReference>
<sequence length="169" mass="19645">MKKYDQKEKAEKQNEEFVKVLKKDDKLLNFFIENYQPGADQADDEKYISYEFSKFSEQGWSDDGQPLGKQVLSKKKALKFAQDVVKKWKGFDLSEQDPKGLQKKLDSFLKGRFDKSWRKFDQSKQGTGMIDMMEAHEFIRGVIPKADQNAVSMAQEEDIINQLDKTGMI</sequence>
<dbReference type="AlphaFoldDB" id="A0A7S3CKD3"/>
<reference evidence="1" key="1">
    <citation type="submission" date="2021-01" db="EMBL/GenBank/DDBJ databases">
        <authorList>
            <person name="Corre E."/>
            <person name="Pelletier E."/>
            <person name="Niang G."/>
            <person name="Scheremetjew M."/>
            <person name="Finn R."/>
            <person name="Kale V."/>
            <person name="Holt S."/>
            <person name="Cochrane G."/>
            <person name="Meng A."/>
            <person name="Brown T."/>
            <person name="Cohen L."/>
        </authorList>
    </citation>
    <scope>NUCLEOTIDE SEQUENCE</scope>
    <source>
        <strain evidence="1">Ras09</strain>
    </source>
</reference>
<proteinExistence type="predicted"/>
<evidence type="ECO:0000313" key="1">
    <source>
        <dbReference type="EMBL" id="CAE0230581.1"/>
    </source>
</evidence>